<keyword evidence="4" id="KW-0274">FAD</keyword>
<evidence type="ECO:0000256" key="2">
    <source>
        <dbReference type="ARBA" id="ARBA00010139"/>
    </source>
</evidence>
<comment type="similarity">
    <text evidence="2">Belongs to the FAD-binding monooxygenase family.</text>
</comment>
<accession>A0A0D2IIX9</accession>
<comment type="cofactor">
    <cofactor evidence="1">
        <name>FAD</name>
        <dbReference type="ChEBI" id="CHEBI:57692"/>
    </cofactor>
</comment>
<dbReference type="GO" id="GO:0004499">
    <property type="term" value="F:N,N-dimethylaniline monooxygenase activity"/>
    <property type="evidence" value="ECO:0007669"/>
    <property type="project" value="InterPro"/>
</dbReference>
<dbReference type="PANTHER" id="PTHR42877">
    <property type="entry name" value="L-ORNITHINE N(5)-MONOOXYGENASE-RELATED"/>
    <property type="match status" value="1"/>
</dbReference>
<dbReference type="GeneID" id="27695053"/>
<dbReference type="GO" id="GO:0050661">
    <property type="term" value="F:NADP binding"/>
    <property type="evidence" value="ECO:0007669"/>
    <property type="project" value="InterPro"/>
</dbReference>
<dbReference type="RefSeq" id="XP_016623403.1">
    <property type="nucleotide sequence ID" value="XM_016759882.1"/>
</dbReference>
<evidence type="ECO:0000256" key="5">
    <source>
        <dbReference type="ARBA" id="ARBA00023002"/>
    </source>
</evidence>
<reference evidence="6" key="1">
    <citation type="submission" date="2015-01" db="EMBL/GenBank/DDBJ databases">
        <title>The Genome Sequence of Cladophialophora bantiana CBS 173.52.</title>
        <authorList>
            <consortium name="The Broad Institute Genomics Platform"/>
            <person name="Cuomo C."/>
            <person name="de Hoog S."/>
            <person name="Gorbushina A."/>
            <person name="Stielow B."/>
            <person name="Teixiera M."/>
            <person name="Abouelleil A."/>
            <person name="Chapman S.B."/>
            <person name="Priest M."/>
            <person name="Young S.K."/>
            <person name="Wortman J."/>
            <person name="Nusbaum C."/>
            <person name="Birren B."/>
        </authorList>
    </citation>
    <scope>NUCLEOTIDE SEQUENCE [LARGE SCALE GENOMIC DNA]</scope>
    <source>
        <strain evidence="6">CBS 173.52</strain>
    </source>
</reference>
<organism evidence="6">
    <name type="scientific">Cladophialophora bantiana (strain ATCC 10958 / CBS 173.52 / CDC B-1940 / NIH 8579)</name>
    <name type="common">Xylohypha bantiana</name>
    <dbReference type="NCBI Taxonomy" id="1442370"/>
    <lineage>
        <taxon>Eukaryota</taxon>
        <taxon>Fungi</taxon>
        <taxon>Dikarya</taxon>
        <taxon>Ascomycota</taxon>
        <taxon>Pezizomycotina</taxon>
        <taxon>Eurotiomycetes</taxon>
        <taxon>Chaetothyriomycetidae</taxon>
        <taxon>Chaetothyriales</taxon>
        <taxon>Herpotrichiellaceae</taxon>
        <taxon>Cladophialophora</taxon>
    </lineage>
</organism>
<dbReference type="EMBL" id="KN846982">
    <property type="protein sequence ID" value="KIW96734.1"/>
    <property type="molecule type" value="Genomic_DNA"/>
</dbReference>
<dbReference type="InterPro" id="IPR051209">
    <property type="entry name" value="FAD-bind_Monooxygenase_sf"/>
</dbReference>
<dbReference type="PANTHER" id="PTHR42877:SF1">
    <property type="entry name" value="FAD-BINDING MONOOXYGENASE STCW"/>
    <property type="match status" value="1"/>
</dbReference>
<keyword evidence="5" id="KW-0560">Oxidoreductase</keyword>
<evidence type="ECO:0000313" key="6">
    <source>
        <dbReference type="EMBL" id="KIW96734.1"/>
    </source>
</evidence>
<gene>
    <name evidence="6" type="ORF">Z519_02125</name>
</gene>
<sequence>MANWATEGYANNGVPREEYEIPVKVCIIFHRLLQRPSHRQEAAVHPFWVISEGATRSWVKSTFFNIATDLKFVWITIHRRYDLDLKTITCLELYRLFAYIGDAFMRINNAPKHSASQCHLLHRGHFPPESSAIRNTPSCPYASQTSRTLYDFKEHSANCGTADIVLHGPYTRKIRVLSIGAGVTGIMNAYHIQKFLQNVEHVIYEKNPDIGGTWLENRYPGCACDIPSHAYTYPFALNPDWPRFFSYSPDIWKYLDKVCEVWGLRKYMTFNTEVIGCYWQQETGEWLVKLKQTNPDGSTRLFEDRCHMLLHGTGILNNFKWPNIEGMEKFKGKIMHTARWPKDYQAEEWKKDRVAVIGSGASSIQTVPTMQPHAKHIDVFVRTGVWFVQIANNFGANHEYTDEQKQEFRDPYKITEHAKSIEDQVNGLWGSFYKNSKAQEEGQAALKARMAEMIKDERLLKGFTPTFGIGCRRITPGDPYMEAIQKPNVDVHFTPVEKIDETGVIGGDGIHREVDTIVCATGFDVSYRPRFPIVGQNGVELADKWKLCPEGYLGLAIPEFPNFLTFIGPNWPVENGSVMGPLMYVSYYALQMIKKLQSEYICSITPKQDVTDAFNEHCQEWVRHTVWVEECRSWYKNNETGRVNAVWPGSSLHYIEAIKTPRYEDFEIEYLGPAKKNMWAFLGMGTVQALVNKEDVSPYLNPEAIDPDWMKAVGMDASKLHETKIKDLQAKHEEQLEKSKQNVQKVVVS</sequence>
<keyword evidence="3" id="KW-0285">Flavoprotein</keyword>
<protein>
    <submittedName>
        <fullName evidence="6">Unplaced genomic scaffold supercont1.3, whole genome shotgun sequence</fullName>
    </submittedName>
</protein>
<dbReference type="Pfam" id="PF00743">
    <property type="entry name" value="FMO-like"/>
    <property type="match status" value="1"/>
</dbReference>
<dbReference type="VEuPathDB" id="FungiDB:Z519_02125"/>
<dbReference type="InterPro" id="IPR036188">
    <property type="entry name" value="FAD/NAD-bd_sf"/>
</dbReference>
<dbReference type="OrthoDB" id="74360at2759"/>
<dbReference type="Gene3D" id="3.50.50.60">
    <property type="entry name" value="FAD/NAD(P)-binding domain"/>
    <property type="match status" value="2"/>
</dbReference>
<evidence type="ECO:0000256" key="1">
    <source>
        <dbReference type="ARBA" id="ARBA00001974"/>
    </source>
</evidence>
<evidence type="ECO:0000256" key="3">
    <source>
        <dbReference type="ARBA" id="ARBA00022630"/>
    </source>
</evidence>
<dbReference type="InterPro" id="IPR020946">
    <property type="entry name" value="Flavin_mOase-like"/>
</dbReference>
<dbReference type="GO" id="GO:0050660">
    <property type="term" value="F:flavin adenine dinucleotide binding"/>
    <property type="evidence" value="ECO:0007669"/>
    <property type="project" value="InterPro"/>
</dbReference>
<dbReference type="AlphaFoldDB" id="A0A0D2IIX9"/>
<proteinExistence type="inferred from homology"/>
<dbReference type="HOGENOM" id="CLU_006937_6_0_1"/>
<name>A0A0D2IIX9_CLAB1</name>
<dbReference type="SUPFAM" id="SSF51905">
    <property type="entry name" value="FAD/NAD(P)-binding domain"/>
    <property type="match status" value="1"/>
</dbReference>
<evidence type="ECO:0000256" key="4">
    <source>
        <dbReference type="ARBA" id="ARBA00022827"/>
    </source>
</evidence>